<organism evidence="1 2">
    <name type="scientific">Acaulospora morrowiae</name>
    <dbReference type="NCBI Taxonomy" id="94023"/>
    <lineage>
        <taxon>Eukaryota</taxon>
        <taxon>Fungi</taxon>
        <taxon>Fungi incertae sedis</taxon>
        <taxon>Mucoromycota</taxon>
        <taxon>Glomeromycotina</taxon>
        <taxon>Glomeromycetes</taxon>
        <taxon>Diversisporales</taxon>
        <taxon>Acaulosporaceae</taxon>
        <taxon>Acaulospora</taxon>
    </lineage>
</organism>
<sequence>MQSNIAKGTFKKSPNFENIHKSTPFVHPKPVCTTYSPPPPDIIMAKKNALRLEIVKQLILSPSRNIIWVTRRTNQELTFKDMTIVCNICQFLQQS</sequence>
<feature type="non-terminal residue" evidence="1">
    <location>
        <position position="1"/>
    </location>
</feature>
<comment type="caution">
    <text evidence="1">The sequence shown here is derived from an EMBL/GenBank/DDBJ whole genome shotgun (WGS) entry which is preliminary data.</text>
</comment>
<gene>
    <name evidence="1" type="ORF">AMORRO_LOCUS5659</name>
</gene>
<evidence type="ECO:0000313" key="2">
    <source>
        <dbReference type="Proteomes" id="UP000789342"/>
    </source>
</evidence>
<evidence type="ECO:0000313" key="1">
    <source>
        <dbReference type="EMBL" id="CAG8552911.1"/>
    </source>
</evidence>
<dbReference type="Proteomes" id="UP000789342">
    <property type="component" value="Unassembled WGS sequence"/>
</dbReference>
<keyword evidence="2" id="KW-1185">Reference proteome</keyword>
<protein>
    <submittedName>
        <fullName evidence="1">8793_t:CDS:1</fullName>
    </submittedName>
</protein>
<dbReference type="EMBL" id="CAJVPV010003482">
    <property type="protein sequence ID" value="CAG8552911.1"/>
    <property type="molecule type" value="Genomic_DNA"/>
</dbReference>
<dbReference type="AlphaFoldDB" id="A0A9N9FQJ6"/>
<proteinExistence type="predicted"/>
<accession>A0A9N9FQJ6</accession>
<reference evidence="1" key="1">
    <citation type="submission" date="2021-06" db="EMBL/GenBank/DDBJ databases">
        <authorList>
            <person name="Kallberg Y."/>
            <person name="Tangrot J."/>
            <person name="Rosling A."/>
        </authorList>
    </citation>
    <scope>NUCLEOTIDE SEQUENCE</scope>
    <source>
        <strain evidence="1">CL551</strain>
    </source>
</reference>
<name>A0A9N9FQJ6_9GLOM</name>